<evidence type="ECO:0008006" key="3">
    <source>
        <dbReference type="Google" id="ProtNLM"/>
    </source>
</evidence>
<name>A0ABS8ZBU5_9PSEU</name>
<keyword evidence="2" id="KW-1185">Reference proteome</keyword>
<accession>A0ABS8ZBU5</accession>
<organism evidence="1 2">
    <name type="scientific">Kibdelosporangium philippinense</name>
    <dbReference type="NCBI Taxonomy" id="211113"/>
    <lineage>
        <taxon>Bacteria</taxon>
        <taxon>Bacillati</taxon>
        <taxon>Actinomycetota</taxon>
        <taxon>Actinomycetes</taxon>
        <taxon>Pseudonocardiales</taxon>
        <taxon>Pseudonocardiaceae</taxon>
        <taxon>Kibdelosporangium</taxon>
    </lineage>
</organism>
<comment type="caution">
    <text evidence="1">The sequence shown here is derived from an EMBL/GenBank/DDBJ whole genome shotgun (WGS) entry which is preliminary data.</text>
</comment>
<evidence type="ECO:0000313" key="2">
    <source>
        <dbReference type="Proteomes" id="UP001521150"/>
    </source>
</evidence>
<dbReference type="Proteomes" id="UP001521150">
    <property type="component" value="Unassembled WGS sequence"/>
</dbReference>
<evidence type="ECO:0000313" key="1">
    <source>
        <dbReference type="EMBL" id="MCE7004897.1"/>
    </source>
</evidence>
<reference evidence="1 2" key="1">
    <citation type="submission" date="2021-12" db="EMBL/GenBank/DDBJ databases">
        <title>Genome sequence of Kibdelosporangium philippinense ATCC 49844.</title>
        <authorList>
            <person name="Fedorov E.A."/>
            <person name="Omeragic M."/>
            <person name="Shalygina K.F."/>
            <person name="Maclea K.S."/>
        </authorList>
    </citation>
    <scope>NUCLEOTIDE SEQUENCE [LARGE SCALE GENOMIC DNA]</scope>
    <source>
        <strain evidence="1 2">ATCC 49844</strain>
    </source>
</reference>
<dbReference type="EMBL" id="JAJVCN010000002">
    <property type="protein sequence ID" value="MCE7004897.1"/>
    <property type="molecule type" value="Genomic_DNA"/>
</dbReference>
<proteinExistence type="predicted"/>
<protein>
    <recommendedName>
        <fullName evidence="3">Neutral/alkaline non-lysosomal ceramidase N-terminal domain-containing protein</fullName>
    </recommendedName>
</protein>
<dbReference type="RefSeq" id="WP_233726518.1">
    <property type="nucleotide sequence ID" value="NZ_JAJVCN010000002.1"/>
</dbReference>
<gene>
    <name evidence="1" type="ORF">LWC34_19000</name>
</gene>
<sequence length="451" mass="47698">MTEILLASSTVDITPPPGHPMGGYLARGEAPAVGTLDPLQATVFWLSTDDDPGVLWLSLDALAVDTALARTLSQAVGRATGIPSDRVLVCASHTHAAPLGWTGSLHPAMPGERDPTLIESLTAAVAESAAGLSDQRVPVDLSWCVANVKGLGSNRNRQDGLHDTTAGVVTARPRDMESPARTAALLVDYACHPTVLGPRSQVWSADWPGSARRSLAAALAAVDDPRTNESVPPVVAFLQGAAGDSSPRFVRRSRDYAEVARLGALLGGAVLQAIQMDAVTVPPARPEIHKTVVRIPTRERPMLETSRQLLAEATEKLAGTEESPQERLRRTRLEGAFALRSLGSAELPEQLDLPLTVVTLGDIAWVHLPVELFASFGLRIKDASPFPVTRVIGYTDGYAGYVSDAGGYQEGCYEALMSLLDEGAGDMLVRESVALLEEARQGAATNATTTS</sequence>